<sequence length="193" mass="21821">CVISLIGDAENVDEVIVALYSVAVRLFPLRPCDVSGSVSEQFRHEFLDSEVPSEGKKTQWRKIFYRGHLFRTFSRVLLYDVACNWLACFPASARKHVYDVFFLKGSAAEVVQVMVPCLQCNRSSGQNQIAVSMNVERLIEYCFLENNMAYQVAREIAGASEYEKPNRHEQLKQIAQLMTSIPDKARLGASASF</sequence>
<evidence type="ECO:0000313" key="2">
    <source>
        <dbReference type="Proteomes" id="UP000015453"/>
    </source>
</evidence>
<dbReference type="AlphaFoldDB" id="S8CC62"/>
<feature type="non-terminal residue" evidence="1">
    <location>
        <position position="193"/>
    </location>
</feature>
<keyword evidence="2" id="KW-1185">Reference proteome</keyword>
<dbReference type="GO" id="GO:0051879">
    <property type="term" value="F:Hsp90 protein binding"/>
    <property type="evidence" value="ECO:0007669"/>
    <property type="project" value="TreeGrafter"/>
</dbReference>
<dbReference type="GO" id="GO:0051083">
    <property type="term" value="P:'de novo' cotranslational protein folding"/>
    <property type="evidence" value="ECO:0007669"/>
    <property type="project" value="TreeGrafter"/>
</dbReference>
<dbReference type="PANTHER" id="PTHR15830:SF10">
    <property type="entry name" value="TELOMERE LENGTH REGULATION PROTEIN TEL2 HOMOLOG"/>
    <property type="match status" value="1"/>
</dbReference>
<name>S8CC62_9LAMI</name>
<accession>S8CC62</accession>
<dbReference type="EMBL" id="AUSU01006452">
    <property type="protein sequence ID" value="EPS62006.1"/>
    <property type="molecule type" value="Genomic_DNA"/>
</dbReference>
<dbReference type="PANTHER" id="PTHR15830">
    <property type="entry name" value="TELOMERE LENGTH REGULATION PROTEIN TEL2 FAMILY MEMBER"/>
    <property type="match status" value="1"/>
</dbReference>
<dbReference type="GO" id="GO:0005829">
    <property type="term" value="C:cytosol"/>
    <property type="evidence" value="ECO:0007669"/>
    <property type="project" value="TreeGrafter"/>
</dbReference>
<protein>
    <submittedName>
        <fullName evidence="1">Uncharacterized protein</fullName>
    </submittedName>
</protein>
<reference evidence="1 2" key="1">
    <citation type="journal article" date="2013" name="BMC Genomics">
        <title>The miniature genome of a carnivorous plant Genlisea aurea contains a low number of genes and short non-coding sequences.</title>
        <authorList>
            <person name="Leushkin E.V."/>
            <person name="Sutormin R.A."/>
            <person name="Nabieva E.R."/>
            <person name="Penin A.A."/>
            <person name="Kondrashov A.S."/>
            <person name="Logacheva M.D."/>
        </authorList>
    </citation>
    <scope>NUCLEOTIDE SEQUENCE [LARGE SCALE GENOMIC DNA]</scope>
</reference>
<dbReference type="GO" id="GO:0042162">
    <property type="term" value="F:telomeric DNA binding"/>
    <property type="evidence" value="ECO:0007669"/>
    <property type="project" value="TreeGrafter"/>
</dbReference>
<dbReference type="Proteomes" id="UP000015453">
    <property type="component" value="Unassembled WGS sequence"/>
</dbReference>
<comment type="caution">
    <text evidence="1">The sequence shown here is derived from an EMBL/GenBank/DDBJ whole genome shotgun (WGS) entry which is preliminary data.</text>
</comment>
<feature type="non-terminal residue" evidence="1">
    <location>
        <position position="1"/>
    </location>
</feature>
<organism evidence="1 2">
    <name type="scientific">Genlisea aurea</name>
    <dbReference type="NCBI Taxonomy" id="192259"/>
    <lineage>
        <taxon>Eukaryota</taxon>
        <taxon>Viridiplantae</taxon>
        <taxon>Streptophyta</taxon>
        <taxon>Embryophyta</taxon>
        <taxon>Tracheophyta</taxon>
        <taxon>Spermatophyta</taxon>
        <taxon>Magnoliopsida</taxon>
        <taxon>eudicotyledons</taxon>
        <taxon>Gunneridae</taxon>
        <taxon>Pentapetalae</taxon>
        <taxon>asterids</taxon>
        <taxon>lamiids</taxon>
        <taxon>Lamiales</taxon>
        <taxon>Lentibulariaceae</taxon>
        <taxon>Genlisea</taxon>
    </lineage>
</organism>
<gene>
    <name evidence="1" type="ORF">M569_12787</name>
</gene>
<dbReference type="InterPro" id="IPR051970">
    <property type="entry name" value="TEL2_Regulation"/>
</dbReference>
<evidence type="ECO:0000313" key="1">
    <source>
        <dbReference type="EMBL" id="EPS62006.1"/>
    </source>
</evidence>
<proteinExistence type="predicted"/>
<dbReference type="OrthoDB" id="10258062at2759"/>